<feature type="non-terminal residue" evidence="1">
    <location>
        <position position="1"/>
    </location>
</feature>
<dbReference type="AlphaFoldDB" id="A0AAW0A4L1"/>
<protein>
    <submittedName>
        <fullName evidence="1">Uncharacterized protein</fullName>
    </submittedName>
</protein>
<sequence>SSVVIALKDEDDAKTLIEMGTLTAYSSFCNVKKHSDKPPTQQCNKCWGFGHSRPQCKGDAKCRLCGEPHEEKDHSVRANAEPIGDDSEMADAGTQIKCAQCGGD</sequence>
<keyword evidence="2" id="KW-1185">Reference proteome</keyword>
<feature type="non-terminal residue" evidence="1">
    <location>
        <position position="104"/>
    </location>
</feature>
<gene>
    <name evidence="1" type="ORF">R3P38DRAFT_2413894</name>
</gene>
<accession>A0AAW0A4L1</accession>
<organism evidence="1 2">
    <name type="scientific">Favolaschia claudopus</name>
    <dbReference type="NCBI Taxonomy" id="2862362"/>
    <lineage>
        <taxon>Eukaryota</taxon>
        <taxon>Fungi</taxon>
        <taxon>Dikarya</taxon>
        <taxon>Basidiomycota</taxon>
        <taxon>Agaricomycotina</taxon>
        <taxon>Agaricomycetes</taxon>
        <taxon>Agaricomycetidae</taxon>
        <taxon>Agaricales</taxon>
        <taxon>Marasmiineae</taxon>
        <taxon>Mycenaceae</taxon>
        <taxon>Favolaschia</taxon>
    </lineage>
</organism>
<dbReference type="Proteomes" id="UP001362999">
    <property type="component" value="Unassembled WGS sequence"/>
</dbReference>
<name>A0AAW0A4L1_9AGAR</name>
<proteinExistence type="predicted"/>
<dbReference type="EMBL" id="JAWWNJ010000084">
    <property type="protein sequence ID" value="KAK7001175.1"/>
    <property type="molecule type" value="Genomic_DNA"/>
</dbReference>
<comment type="caution">
    <text evidence="1">The sequence shown here is derived from an EMBL/GenBank/DDBJ whole genome shotgun (WGS) entry which is preliminary data.</text>
</comment>
<evidence type="ECO:0000313" key="1">
    <source>
        <dbReference type="EMBL" id="KAK7001175.1"/>
    </source>
</evidence>
<reference evidence="1 2" key="1">
    <citation type="journal article" date="2024" name="J Genomics">
        <title>Draft genome sequencing and assembly of Favolaschia claudopus CIRM-BRFM 2984 isolated from oak limbs.</title>
        <authorList>
            <person name="Navarro D."/>
            <person name="Drula E."/>
            <person name="Chaduli D."/>
            <person name="Cazenave R."/>
            <person name="Ahrendt S."/>
            <person name="Wang J."/>
            <person name="Lipzen A."/>
            <person name="Daum C."/>
            <person name="Barry K."/>
            <person name="Grigoriev I.V."/>
            <person name="Favel A."/>
            <person name="Rosso M.N."/>
            <person name="Martin F."/>
        </authorList>
    </citation>
    <scope>NUCLEOTIDE SEQUENCE [LARGE SCALE GENOMIC DNA]</scope>
    <source>
        <strain evidence="1 2">CIRM-BRFM 2984</strain>
    </source>
</reference>
<evidence type="ECO:0000313" key="2">
    <source>
        <dbReference type="Proteomes" id="UP001362999"/>
    </source>
</evidence>